<protein>
    <recommendedName>
        <fullName evidence="8">Homeobox domain-containing protein</fullName>
    </recommendedName>
</protein>
<evidence type="ECO:0000256" key="3">
    <source>
        <dbReference type="ARBA" id="ARBA00023155"/>
    </source>
</evidence>
<feature type="compositionally biased region" description="Basic and acidic residues" evidence="7">
    <location>
        <begin position="362"/>
        <end position="377"/>
    </location>
</feature>
<dbReference type="InterPro" id="IPR020479">
    <property type="entry name" value="HD_metazoa"/>
</dbReference>
<keyword evidence="3 5" id="KW-0371">Homeobox</keyword>
<reference evidence="9" key="1">
    <citation type="journal article" date="2020" name="G3 (Bethesda)">
        <title>High-Quality Assemblies for Three Invasive Social Wasps from the &lt;i&gt;Vespula&lt;/i&gt; Genus.</title>
        <authorList>
            <person name="Harrop T.W.R."/>
            <person name="Guhlin J."/>
            <person name="McLaughlin G.M."/>
            <person name="Permina E."/>
            <person name="Stockwell P."/>
            <person name="Gilligan J."/>
            <person name="Le Lec M.F."/>
            <person name="Gruber M.A.M."/>
            <person name="Quinn O."/>
            <person name="Lovegrove M."/>
            <person name="Duncan E.J."/>
            <person name="Remnant E.J."/>
            <person name="Van Eeckhoven J."/>
            <person name="Graham B."/>
            <person name="Knapp R.A."/>
            <person name="Langford K.W."/>
            <person name="Kronenberg Z."/>
            <person name="Press M.O."/>
            <person name="Eacker S.M."/>
            <person name="Wilson-Rankin E.E."/>
            <person name="Purcell J."/>
            <person name="Lester P.J."/>
            <person name="Dearden P.K."/>
        </authorList>
    </citation>
    <scope>NUCLEOTIDE SEQUENCE</scope>
    <source>
        <strain evidence="9">Linc-1</strain>
    </source>
</reference>
<dbReference type="CDD" id="cd00086">
    <property type="entry name" value="homeodomain"/>
    <property type="match status" value="1"/>
</dbReference>
<dbReference type="InterPro" id="IPR001356">
    <property type="entry name" value="HD"/>
</dbReference>
<dbReference type="Proteomes" id="UP000617340">
    <property type="component" value="Unassembled WGS sequence"/>
</dbReference>
<keyword evidence="4 5" id="KW-0539">Nucleus</keyword>
<evidence type="ECO:0000259" key="8">
    <source>
        <dbReference type="PROSITE" id="PS50071"/>
    </source>
</evidence>
<dbReference type="PROSITE" id="PS00027">
    <property type="entry name" value="HOMEOBOX_1"/>
    <property type="match status" value="1"/>
</dbReference>
<dbReference type="GO" id="GO:0000978">
    <property type="term" value="F:RNA polymerase II cis-regulatory region sequence-specific DNA binding"/>
    <property type="evidence" value="ECO:0007669"/>
    <property type="project" value="TreeGrafter"/>
</dbReference>
<dbReference type="PANTHER" id="PTHR45664">
    <property type="entry name" value="PROTEIN ZERKNUELLT 1-RELATED"/>
    <property type="match status" value="1"/>
</dbReference>
<evidence type="ECO:0000256" key="5">
    <source>
        <dbReference type="PROSITE-ProRule" id="PRU00108"/>
    </source>
</evidence>
<dbReference type="EMBL" id="JACSDZ010000004">
    <property type="protein sequence ID" value="KAF7406186.1"/>
    <property type="molecule type" value="Genomic_DNA"/>
</dbReference>
<evidence type="ECO:0000256" key="1">
    <source>
        <dbReference type="ARBA" id="ARBA00004123"/>
    </source>
</evidence>
<keyword evidence="10" id="KW-1185">Reference proteome</keyword>
<dbReference type="SMART" id="SM00389">
    <property type="entry name" value="HOX"/>
    <property type="match status" value="1"/>
</dbReference>
<keyword evidence="2 5" id="KW-0238">DNA-binding</keyword>
<dbReference type="PRINTS" id="PR00024">
    <property type="entry name" value="HOMEOBOX"/>
</dbReference>
<feature type="region of interest" description="Disordered" evidence="7">
    <location>
        <begin position="36"/>
        <end position="72"/>
    </location>
</feature>
<dbReference type="Pfam" id="PF00046">
    <property type="entry name" value="Homeodomain"/>
    <property type="match status" value="1"/>
</dbReference>
<feature type="compositionally biased region" description="Low complexity" evidence="7">
    <location>
        <begin position="340"/>
        <end position="352"/>
    </location>
</feature>
<feature type="region of interest" description="Disordered" evidence="7">
    <location>
        <begin position="146"/>
        <end position="169"/>
    </location>
</feature>
<proteinExistence type="predicted"/>
<dbReference type="Gene3D" id="1.10.10.60">
    <property type="entry name" value="Homeodomain-like"/>
    <property type="match status" value="1"/>
</dbReference>
<name>A0A834KLE5_VESGE</name>
<dbReference type="InterPro" id="IPR009057">
    <property type="entry name" value="Homeodomain-like_sf"/>
</dbReference>
<feature type="DNA-binding region" description="Homeobox" evidence="5">
    <location>
        <begin position="69"/>
        <end position="128"/>
    </location>
</feature>
<dbReference type="GO" id="GO:0045944">
    <property type="term" value="P:positive regulation of transcription by RNA polymerase II"/>
    <property type="evidence" value="ECO:0007669"/>
    <property type="project" value="UniProtKB-ARBA"/>
</dbReference>
<evidence type="ECO:0000313" key="9">
    <source>
        <dbReference type="EMBL" id="KAF7406186.1"/>
    </source>
</evidence>
<comment type="subcellular location">
    <subcellularLocation>
        <location evidence="1 5 6">Nucleus</location>
    </subcellularLocation>
</comment>
<accession>A0A834KLE5</accession>
<dbReference type="GO" id="GO:0000981">
    <property type="term" value="F:DNA-binding transcription factor activity, RNA polymerase II-specific"/>
    <property type="evidence" value="ECO:0007669"/>
    <property type="project" value="InterPro"/>
</dbReference>
<feature type="compositionally biased region" description="Low complexity" evidence="7">
    <location>
        <begin position="384"/>
        <end position="402"/>
    </location>
</feature>
<dbReference type="GO" id="GO:0005634">
    <property type="term" value="C:nucleus"/>
    <property type="evidence" value="ECO:0007669"/>
    <property type="project" value="UniProtKB-SubCell"/>
</dbReference>
<evidence type="ECO:0000256" key="2">
    <source>
        <dbReference type="ARBA" id="ARBA00023125"/>
    </source>
</evidence>
<feature type="region of interest" description="Disordered" evidence="7">
    <location>
        <begin position="324"/>
        <end position="431"/>
    </location>
</feature>
<evidence type="ECO:0000256" key="4">
    <source>
        <dbReference type="ARBA" id="ARBA00023242"/>
    </source>
</evidence>
<evidence type="ECO:0000256" key="6">
    <source>
        <dbReference type="RuleBase" id="RU000682"/>
    </source>
</evidence>
<sequence>MQYNVNNHIFYSENDVVHREQQYQWEIMQPSTSSLEAQETRLTEQESVNNRKKSFSSSSCNQESTKKQRKRTRTAYTSFQLVELEKEFRKGRYLCRPRRIEMAESLFLTERQIKIWFQNRRMKHKKEEILKNPCNTMEYNETNGSYKMKKSRKTRTVEPISTHQYVPPSNPTPMVAYQQPCLPTYIENERIETGSSNCIQQSSYSSYRQPMYPQENCMPQIPMENYYLNNKWQQNAINTALPTVENNYSYISTEMQAPTTEMPFEGTYYNNICSWLLENTHEQCGSNNELEAALLNDLQNDQNYEKPLKRICILKREETTSKGEVIRENEVRNNGGGSSGSSSDGSGSSSSSDGGGGGPLEEAEKRERSLTYHRHNDDDDDDATTTTTTTTPTTTTTTTTTTSATERDRQRLTPATSRDVGSSSSLDGVRRPTTAIADEVATAVNSLIRNTGELAFPTPFLLLPLASILIGSYLEVGGVAHGRKPELPRPSLRDINCETLLLSPERLYSRLTAAVGRSEDERMRVGGSRSWMNVRKSKERREVKEDSRGWVGGRYGKGLQGMKSGGRIRVADRAVLVQLEIIIFNEGVANSENNGQHFLLVLFSRGGDGRKREVGGGVVTA</sequence>
<dbReference type="AlphaFoldDB" id="A0A834KLE5"/>
<dbReference type="InterPro" id="IPR017970">
    <property type="entry name" value="Homeobox_CS"/>
</dbReference>
<evidence type="ECO:0000313" key="10">
    <source>
        <dbReference type="Proteomes" id="UP000617340"/>
    </source>
</evidence>
<dbReference type="PANTHER" id="PTHR45664:SF12">
    <property type="entry name" value="PANCREAS_DUODENUM HOMEOBOX PROTEIN 1"/>
    <property type="match status" value="1"/>
</dbReference>
<gene>
    <name evidence="9" type="ORF">HZH68_005555</name>
</gene>
<feature type="compositionally biased region" description="Polar residues" evidence="7">
    <location>
        <begin position="413"/>
        <end position="426"/>
    </location>
</feature>
<evidence type="ECO:0000256" key="7">
    <source>
        <dbReference type="SAM" id="MobiDB-lite"/>
    </source>
</evidence>
<dbReference type="SUPFAM" id="SSF46689">
    <property type="entry name" value="Homeodomain-like"/>
    <property type="match status" value="1"/>
</dbReference>
<dbReference type="PROSITE" id="PS50071">
    <property type="entry name" value="HOMEOBOX_2"/>
    <property type="match status" value="1"/>
</dbReference>
<comment type="caution">
    <text evidence="9">The sequence shown here is derived from an EMBL/GenBank/DDBJ whole genome shotgun (WGS) entry which is preliminary data.</text>
</comment>
<organism evidence="9 10">
    <name type="scientific">Vespula germanica</name>
    <name type="common">German yellow jacket</name>
    <name type="synonym">Paravespula germanica</name>
    <dbReference type="NCBI Taxonomy" id="30212"/>
    <lineage>
        <taxon>Eukaryota</taxon>
        <taxon>Metazoa</taxon>
        <taxon>Ecdysozoa</taxon>
        <taxon>Arthropoda</taxon>
        <taxon>Hexapoda</taxon>
        <taxon>Insecta</taxon>
        <taxon>Pterygota</taxon>
        <taxon>Neoptera</taxon>
        <taxon>Endopterygota</taxon>
        <taxon>Hymenoptera</taxon>
        <taxon>Apocrita</taxon>
        <taxon>Aculeata</taxon>
        <taxon>Vespoidea</taxon>
        <taxon>Vespidae</taxon>
        <taxon>Vespinae</taxon>
        <taxon>Vespula</taxon>
    </lineage>
</organism>
<feature type="domain" description="Homeobox" evidence="8">
    <location>
        <begin position="67"/>
        <end position="127"/>
    </location>
</feature>